<dbReference type="AlphaFoldDB" id="A0A2P6U5F5"/>
<evidence type="ECO:0000313" key="4">
    <source>
        <dbReference type="Proteomes" id="UP000239899"/>
    </source>
</evidence>
<comment type="caution">
    <text evidence="3">The sequence shown here is derived from an EMBL/GenBank/DDBJ whole genome shotgun (WGS) entry which is preliminary data.</text>
</comment>
<gene>
    <name evidence="3" type="ORF">C2E21_0651</name>
</gene>
<dbReference type="Proteomes" id="UP000239899">
    <property type="component" value="Unassembled WGS sequence"/>
</dbReference>
<accession>A0A2P6U5F5</accession>
<dbReference type="EMBL" id="LHPG02000001">
    <property type="protein sequence ID" value="PRW61553.1"/>
    <property type="molecule type" value="Genomic_DNA"/>
</dbReference>
<evidence type="ECO:0000256" key="1">
    <source>
        <dbReference type="PROSITE-ProRule" id="PRU00023"/>
    </source>
</evidence>
<evidence type="ECO:0000313" key="3">
    <source>
        <dbReference type="EMBL" id="PRW61553.1"/>
    </source>
</evidence>
<keyword evidence="4" id="KW-1185">Reference proteome</keyword>
<dbReference type="OrthoDB" id="71307at2759"/>
<name>A0A2P6U5F5_CHLSO</name>
<keyword evidence="1" id="KW-0040">ANK repeat</keyword>
<dbReference type="Gene3D" id="1.25.40.20">
    <property type="entry name" value="Ankyrin repeat-containing domain"/>
    <property type="match status" value="1"/>
</dbReference>
<organism evidence="3 4">
    <name type="scientific">Chlorella sorokiniana</name>
    <name type="common">Freshwater green alga</name>
    <dbReference type="NCBI Taxonomy" id="3076"/>
    <lineage>
        <taxon>Eukaryota</taxon>
        <taxon>Viridiplantae</taxon>
        <taxon>Chlorophyta</taxon>
        <taxon>core chlorophytes</taxon>
        <taxon>Trebouxiophyceae</taxon>
        <taxon>Chlorellales</taxon>
        <taxon>Chlorellaceae</taxon>
        <taxon>Chlorella clade</taxon>
        <taxon>Chlorella</taxon>
    </lineage>
</organism>
<dbReference type="PROSITE" id="PS50088">
    <property type="entry name" value="ANK_REPEAT"/>
    <property type="match status" value="1"/>
</dbReference>
<reference evidence="3 4" key="1">
    <citation type="journal article" date="2018" name="Plant J.">
        <title>Genome sequences of Chlorella sorokiniana UTEX 1602 and Micractinium conductrix SAG 241.80: implications to maltose excretion by a green alga.</title>
        <authorList>
            <person name="Arriola M.B."/>
            <person name="Velmurugan N."/>
            <person name="Zhang Y."/>
            <person name="Plunkett M.H."/>
            <person name="Hondzo H."/>
            <person name="Barney B.M."/>
        </authorList>
    </citation>
    <scope>NUCLEOTIDE SEQUENCE [LARGE SCALE GENOMIC DNA]</scope>
    <source>
        <strain evidence="4">UTEX 1602</strain>
    </source>
</reference>
<feature type="repeat" description="ANK" evidence="1">
    <location>
        <begin position="83"/>
        <end position="120"/>
    </location>
</feature>
<dbReference type="InterPro" id="IPR036770">
    <property type="entry name" value="Ankyrin_rpt-contain_sf"/>
</dbReference>
<sequence length="266" mass="29141">MGPAVEEGAPAVDVLIEDGLRKAINGYTWPGIEFGEPPSCKHTFFEPMLLLQYVDALRFGDLERFRRIEAATQGWYWPELDRGAGAALHFACDHGQLEAVRFLVFEYLLQKGADPSLKSFSGPGPTPALKKPEQLPQPPLLLSNAQGELGVLDVATSKGFGWEPGAVRAELSRLIEQYRDVPKAPPTVYYGPGMAAPALALMAAWESLPKLYPPSNWRPPPPAGYVEAQGIRLASKDPWRPAGENDGSAWLRPMTKEELAYQSANC</sequence>
<protein>
    <submittedName>
        <fullName evidence="3">Malonyl--acyl carrier mitochondrial</fullName>
    </submittedName>
</protein>
<proteinExistence type="predicted"/>
<dbReference type="InterPro" id="IPR002110">
    <property type="entry name" value="Ankyrin_rpt"/>
</dbReference>
<evidence type="ECO:0000256" key="2">
    <source>
        <dbReference type="SAM" id="MobiDB-lite"/>
    </source>
</evidence>
<feature type="region of interest" description="Disordered" evidence="2">
    <location>
        <begin position="118"/>
        <end position="137"/>
    </location>
</feature>
<dbReference type="SUPFAM" id="SSF48403">
    <property type="entry name" value="Ankyrin repeat"/>
    <property type="match status" value="1"/>
</dbReference>
<dbReference type="STRING" id="3076.A0A2P6U5F5"/>